<feature type="region of interest" description="Disordered" evidence="1">
    <location>
        <begin position="50"/>
        <end position="71"/>
    </location>
</feature>
<keyword evidence="2" id="KW-1133">Transmembrane helix</keyword>
<dbReference type="InterPro" id="IPR006626">
    <property type="entry name" value="PbH1"/>
</dbReference>
<dbReference type="SUPFAM" id="SSF51126">
    <property type="entry name" value="Pectin lyase-like"/>
    <property type="match status" value="1"/>
</dbReference>
<evidence type="ECO:0000256" key="2">
    <source>
        <dbReference type="SAM" id="Phobius"/>
    </source>
</evidence>
<evidence type="ECO:0000313" key="4">
    <source>
        <dbReference type="Proteomes" id="UP001165341"/>
    </source>
</evidence>
<dbReference type="Gene3D" id="2.160.20.10">
    <property type="entry name" value="Single-stranded right-handed beta-helix, Pectin lyase-like"/>
    <property type="match status" value="1"/>
</dbReference>
<gene>
    <name evidence="3" type="ORF">MQH31_05305</name>
</gene>
<keyword evidence="2" id="KW-0472">Membrane</keyword>
<comment type="caution">
    <text evidence="3">The sequence shown here is derived from an EMBL/GenBank/DDBJ whole genome shotgun (WGS) entry which is preliminary data.</text>
</comment>
<dbReference type="InterPro" id="IPR011050">
    <property type="entry name" value="Pectin_lyase_fold/virulence"/>
</dbReference>
<evidence type="ECO:0000256" key="1">
    <source>
        <dbReference type="SAM" id="MobiDB-lite"/>
    </source>
</evidence>
<sequence length="366" mass="37895">MPDSVDRADAPARRRTPSRLQWVLTAGVLGVAVVSVAIMVIVAITGQTQNLTQPTTPPSTSPASPAPETVAGCPPFTVTVTTARELQAALDAVNPGSVIGLAPGVYQGTFTLRTGGTADAPVALCGTAGSILDGGGVQGGYVLHLDRVAYVHLIGFAVRNGQKGVMADQTRNALIQGLQVSQIGDEAVHLRNNSTDNRVADNQISDTGLRRPKFGEGIYVGTAESNWCDVSGCEPDRSDRNTIIGNRISATTAESVDIKEGTTGGFLQQNNFDGSGITSADSWVDVKGNGWIIDGNTGVNSPMDGFQTHQILDGWGIGNIFRNNQATVNGPGYGFALKPANDNVVECSNTSADAGEGSSNVRCAAG</sequence>
<organism evidence="3 4">
    <name type="scientific">Cryobacterium zhongshanensis</name>
    <dbReference type="NCBI Taxonomy" id="2928153"/>
    <lineage>
        <taxon>Bacteria</taxon>
        <taxon>Bacillati</taxon>
        <taxon>Actinomycetota</taxon>
        <taxon>Actinomycetes</taxon>
        <taxon>Micrococcales</taxon>
        <taxon>Microbacteriaceae</taxon>
        <taxon>Cryobacterium</taxon>
    </lineage>
</organism>
<feature type="transmembrane region" description="Helical" evidence="2">
    <location>
        <begin position="20"/>
        <end position="44"/>
    </location>
</feature>
<proteinExistence type="predicted"/>
<dbReference type="InterPro" id="IPR012334">
    <property type="entry name" value="Pectin_lyas_fold"/>
</dbReference>
<dbReference type="AlphaFoldDB" id="A0AA41QU58"/>
<accession>A0AA41QU58</accession>
<dbReference type="EMBL" id="JALGAR010000001">
    <property type="protein sequence ID" value="MCI4657228.1"/>
    <property type="molecule type" value="Genomic_DNA"/>
</dbReference>
<keyword evidence="2" id="KW-0812">Transmembrane</keyword>
<protein>
    <recommendedName>
        <fullName evidence="5">Right handed beta helix domain-containing protein</fullName>
    </recommendedName>
</protein>
<dbReference type="Proteomes" id="UP001165341">
    <property type="component" value="Unassembled WGS sequence"/>
</dbReference>
<keyword evidence="4" id="KW-1185">Reference proteome</keyword>
<reference evidence="3" key="1">
    <citation type="submission" date="2022-03" db="EMBL/GenBank/DDBJ databases">
        <title>Cryobacterium sp. nov. strain ZS14-85, isolated from Antarctic soil.</title>
        <authorList>
            <person name="Li J."/>
            <person name="Niu G."/>
        </authorList>
    </citation>
    <scope>NUCLEOTIDE SEQUENCE</scope>
    <source>
        <strain evidence="3">ZS14-85</strain>
    </source>
</reference>
<evidence type="ECO:0000313" key="3">
    <source>
        <dbReference type="EMBL" id="MCI4657228.1"/>
    </source>
</evidence>
<dbReference type="SMART" id="SM00710">
    <property type="entry name" value="PbH1"/>
    <property type="match status" value="5"/>
</dbReference>
<dbReference type="RefSeq" id="WP_243011198.1">
    <property type="nucleotide sequence ID" value="NZ_JALGAR010000001.1"/>
</dbReference>
<name>A0AA41QU58_9MICO</name>
<evidence type="ECO:0008006" key="5">
    <source>
        <dbReference type="Google" id="ProtNLM"/>
    </source>
</evidence>